<reference evidence="1 2" key="1">
    <citation type="submission" date="2020-08" db="EMBL/GenBank/DDBJ databases">
        <title>Sequencing the genomes of 1000 actinobacteria strains.</title>
        <authorList>
            <person name="Klenk H.-P."/>
        </authorList>
    </citation>
    <scope>NUCLEOTIDE SEQUENCE [LARGE SCALE GENOMIC DNA]</scope>
    <source>
        <strain evidence="1 2">DSM 43768</strain>
    </source>
</reference>
<sequence>MRAPKISFVTLGEKLLTFRYHSTY</sequence>
<dbReference type="Proteomes" id="UP000565579">
    <property type="component" value="Unassembled WGS sequence"/>
</dbReference>
<proteinExistence type="predicted"/>
<comment type="caution">
    <text evidence="1">The sequence shown here is derived from an EMBL/GenBank/DDBJ whole genome shotgun (WGS) entry which is preliminary data.</text>
</comment>
<evidence type="ECO:0000313" key="1">
    <source>
        <dbReference type="EMBL" id="MBB6555595.1"/>
    </source>
</evidence>
<accession>A0A7X0P5H3</accession>
<dbReference type="EMBL" id="JACHMI010000001">
    <property type="protein sequence ID" value="MBB6555595.1"/>
    <property type="molecule type" value="Genomic_DNA"/>
</dbReference>
<keyword evidence="2" id="KW-1185">Reference proteome</keyword>
<organism evidence="1 2">
    <name type="scientific">Nonomuraea rubra</name>
    <dbReference type="NCBI Taxonomy" id="46180"/>
    <lineage>
        <taxon>Bacteria</taxon>
        <taxon>Bacillati</taxon>
        <taxon>Actinomycetota</taxon>
        <taxon>Actinomycetes</taxon>
        <taxon>Streptosporangiales</taxon>
        <taxon>Streptosporangiaceae</taxon>
        <taxon>Nonomuraea</taxon>
    </lineage>
</organism>
<name>A0A7X0P5H3_9ACTN</name>
<protein>
    <submittedName>
        <fullName evidence="1">Uncharacterized protein</fullName>
    </submittedName>
</protein>
<evidence type="ECO:0000313" key="2">
    <source>
        <dbReference type="Proteomes" id="UP000565579"/>
    </source>
</evidence>
<dbReference type="AlphaFoldDB" id="A0A7X0P5H3"/>
<gene>
    <name evidence="1" type="ORF">HD593_010390</name>
</gene>